<feature type="compositionally biased region" description="Basic residues" evidence="2">
    <location>
        <begin position="417"/>
        <end position="431"/>
    </location>
</feature>
<sequence>MRNHIFFYAFAVLSLTSFLHFPAHAAPSGTLIKHLSSLLIRKWSNTKTSQSDGNALQFENGYIVETLAERNDIGVIPYRIRVSDEDELFAVDAINSNIVRITPPLSQYSRGRLVAGSFQGYTGHVDGKPSDARFNNPKGIALDDKGNVYVADTQNMAIRKIGDAGVTTIAGGKSNVAGYRDGPGEDAKFSNDFDVVYVRPTCSLLVIDRGNAALRQIFLNQEDCNYQSTSISMTDILTVVGAVIVGYAACLVKQGFGSSFISKMQPSEREFKDQASSETKPILERNDEEMGWPSFRQLVVDLSKISLEALTSLFLQFVPSYFRPDSTKRGLTPLKDRLRMPEDEMVPTLVKRQSAPAPLTESRQVHLTSGTEKYSETKTAKVKSSVPKDPSLPSKHRSSKRHEYAEFYGSSEIPPHTKSKSLKQRSKHRQREKSEQVLGAVGVEQKPPEMRAVDYANTKYDPYNYNMSTKYVPEDTSRFNPH</sequence>
<proteinExistence type="predicted"/>
<dbReference type="InterPro" id="IPR001258">
    <property type="entry name" value="NHL_repeat"/>
</dbReference>
<feature type="signal peptide" evidence="3">
    <location>
        <begin position="1"/>
        <end position="25"/>
    </location>
</feature>
<dbReference type="SUPFAM" id="SSF101898">
    <property type="entry name" value="NHL repeat"/>
    <property type="match status" value="1"/>
</dbReference>
<dbReference type="OrthoDB" id="342730at2759"/>
<dbReference type="PANTHER" id="PTHR13833">
    <property type="match status" value="1"/>
</dbReference>
<feature type="chain" id="PRO_5010186049" evidence="3">
    <location>
        <begin position="26"/>
        <end position="482"/>
    </location>
</feature>
<dbReference type="Pfam" id="PF01436">
    <property type="entry name" value="NHL"/>
    <property type="match status" value="1"/>
</dbReference>
<reference evidence="5" key="2">
    <citation type="submission" date="2025-08" db="UniProtKB">
        <authorList>
            <consortium name="RefSeq"/>
        </authorList>
    </citation>
    <scope>IDENTIFICATION</scope>
    <source>
        <tissue evidence="5">Etiolated seedlings</tissue>
    </source>
</reference>
<dbReference type="GeneID" id="101515185"/>
<keyword evidence="1" id="KW-0677">Repeat</keyword>
<gene>
    <name evidence="5" type="primary">LOC101515185</name>
</gene>
<keyword evidence="4" id="KW-1185">Reference proteome</keyword>
<dbReference type="PaxDb" id="3827-XP_004491758.1"/>
<dbReference type="Proteomes" id="UP000087171">
    <property type="component" value="Chromosome Ca3"/>
</dbReference>
<dbReference type="InterPro" id="IPR011042">
    <property type="entry name" value="6-blade_b-propeller_TolB-like"/>
</dbReference>
<feature type="compositionally biased region" description="Polar residues" evidence="2">
    <location>
        <begin position="361"/>
        <end position="372"/>
    </location>
</feature>
<accession>A0A1S2XMU6</accession>
<dbReference type="STRING" id="3827.A0A1S2XMU6"/>
<dbReference type="RefSeq" id="XP_004491758.1">
    <property type="nucleotide sequence ID" value="XM_004491701.3"/>
</dbReference>
<evidence type="ECO:0000256" key="3">
    <source>
        <dbReference type="SAM" id="SignalP"/>
    </source>
</evidence>
<dbReference type="eggNOG" id="ENOG502QR9M">
    <property type="taxonomic scope" value="Eukaryota"/>
</dbReference>
<evidence type="ECO:0000256" key="2">
    <source>
        <dbReference type="SAM" id="MobiDB-lite"/>
    </source>
</evidence>
<dbReference type="KEGG" id="cam:101515185"/>
<keyword evidence="3" id="KW-0732">Signal</keyword>
<dbReference type="PANTHER" id="PTHR13833:SF73">
    <property type="entry name" value="NHL DOMAIN-CONTAINING PROTEIN"/>
    <property type="match status" value="1"/>
</dbReference>
<feature type="compositionally biased region" description="Basic and acidic residues" evidence="2">
    <location>
        <begin position="472"/>
        <end position="482"/>
    </location>
</feature>
<protein>
    <submittedName>
        <fullName evidence="5">Uncharacterized protein LOC101515185</fullName>
    </submittedName>
</protein>
<dbReference type="AlphaFoldDB" id="A0A1S2XMU6"/>
<reference evidence="4" key="1">
    <citation type="journal article" date="2013" name="Nat. Biotechnol.">
        <title>Draft genome sequence of chickpea (Cicer arietinum) provides a resource for trait improvement.</title>
        <authorList>
            <person name="Varshney R.K."/>
            <person name="Song C."/>
            <person name="Saxena R.K."/>
            <person name="Azam S."/>
            <person name="Yu S."/>
            <person name="Sharpe A.G."/>
            <person name="Cannon S."/>
            <person name="Baek J."/>
            <person name="Rosen B.D."/>
            <person name="Tar'an B."/>
            <person name="Millan T."/>
            <person name="Zhang X."/>
            <person name="Ramsay L.D."/>
            <person name="Iwata A."/>
            <person name="Wang Y."/>
            <person name="Nelson W."/>
            <person name="Farmer A.D."/>
            <person name="Gaur P.M."/>
            <person name="Soderlund C."/>
            <person name="Penmetsa R.V."/>
            <person name="Xu C."/>
            <person name="Bharti A.K."/>
            <person name="He W."/>
            <person name="Winter P."/>
            <person name="Zhao S."/>
            <person name="Hane J.K."/>
            <person name="Carrasquilla-Garcia N."/>
            <person name="Condie J.A."/>
            <person name="Upadhyaya H.D."/>
            <person name="Luo M.C."/>
            <person name="Thudi M."/>
            <person name="Gowda C.L."/>
            <person name="Singh N.P."/>
            <person name="Lichtenzveig J."/>
            <person name="Gali K.K."/>
            <person name="Rubio J."/>
            <person name="Nadarajan N."/>
            <person name="Dolezel J."/>
            <person name="Bansal K.C."/>
            <person name="Xu X."/>
            <person name="Edwards D."/>
            <person name="Zhang G."/>
            <person name="Kahl G."/>
            <person name="Gil J."/>
            <person name="Singh K.B."/>
            <person name="Datta S.K."/>
            <person name="Jackson S.A."/>
            <person name="Wang J."/>
            <person name="Cook D.R."/>
        </authorList>
    </citation>
    <scope>NUCLEOTIDE SEQUENCE [LARGE SCALE GENOMIC DNA]</scope>
    <source>
        <strain evidence="4">cv. CDC Frontier</strain>
    </source>
</reference>
<organism evidence="4 5">
    <name type="scientific">Cicer arietinum</name>
    <name type="common">Chickpea</name>
    <name type="synonym">Garbanzo</name>
    <dbReference type="NCBI Taxonomy" id="3827"/>
    <lineage>
        <taxon>Eukaryota</taxon>
        <taxon>Viridiplantae</taxon>
        <taxon>Streptophyta</taxon>
        <taxon>Embryophyta</taxon>
        <taxon>Tracheophyta</taxon>
        <taxon>Spermatophyta</taxon>
        <taxon>Magnoliopsida</taxon>
        <taxon>eudicotyledons</taxon>
        <taxon>Gunneridae</taxon>
        <taxon>Pentapetalae</taxon>
        <taxon>rosids</taxon>
        <taxon>fabids</taxon>
        <taxon>Fabales</taxon>
        <taxon>Fabaceae</taxon>
        <taxon>Papilionoideae</taxon>
        <taxon>50 kb inversion clade</taxon>
        <taxon>NPAAA clade</taxon>
        <taxon>Hologalegina</taxon>
        <taxon>IRL clade</taxon>
        <taxon>Cicereae</taxon>
        <taxon>Cicer</taxon>
    </lineage>
</organism>
<dbReference type="Gene3D" id="2.120.10.30">
    <property type="entry name" value="TolB, C-terminal domain"/>
    <property type="match status" value="1"/>
</dbReference>
<evidence type="ECO:0000313" key="4">
    <source>
        <dbReference type="Proteomes" id="UP000087171"/>
    </source>
</evidence>
<feature type="region of interest" description="Disordered" evidence="2">
    <location>
        <begin position="329"/>
        <end position="482"/>
    </location>
</feature>
<evidence type="ECO:0000256" key="1">
    <source>
        <dbReference type="ARBA" id="ARBA00022737"/>
    </source>
</evidence>
<name>A0A1S2XMU6_CICAR</name>
<evidence type="ECO:0000313" key="5">
    <source>
        <dbReference type="RefSeq" id="XP_004491758.1"/>
    </source>
</evidence>